<gene>
    <name evidence="2" type="ORF">M5X12_08515</name>
</gene>
<dbReference type="EMBL" id="JAMDNP010000015">
    <property type="protein sequence ID" value="MCY9760618.1"/>
    <property type="molecule type" value="Genomic_DNA"/>
</dbReference>
<evidence type="ECO:0000313" key="2">
    <source>
        <dbReference type="EMBL" id="MCY9760618.1"/>
    </source>
</evidence>
<feature type="domain" description="SLH" evidence="1">
    <location>
        <begin position="27"/>
        <end position="89"/>
    </location>
</feature>
<accession>A0ABT4GVM1</accession>
<proteinExistence type="predicted"/>
<protein>
    <submittedName>
        <fullName evidence="2">S-layer homology domain-containing protein</fullName>
    </submittedName>
</protein>
<name>A0ABT4GVM1_PAEAL</name>
<sequence length="406" mass="44683">MKNVLNILLVGVIATSVLIVPGVSKAAGSTFKDVPANHWAKNSIDYAVSKGYFKGYNGSFRPNAEVNRAEFAALLARVSINLSEQKDSFKDLKGHWSENEVTKAIGKGFISTSDYPAGFKPSTPITRMEMSKWIASGLSIKDADFKQAMEDTRDTLLPVAEYFKGGITKSDYPSISIVLGTGLLAGYPDGTFGPGKTTTRAEAAVIIQRLESVQGKEADSFQGLNELREVGTTGTNLTSATPYRYKDNSDIKRILNKNISLRNGVGKVQLHRMIFMNVKKWNDINSIYGPMFVDKTSKRPLVNDQYDVYIDVSVTPSTDNFKYEHFTNGGKSRLEAGFRIGGNVTNVYGYKSLPSNGDPTFYRKNKASKFWARTSIDNHVKQGESVGYTITTDDGMGALIYLKGEK</sequence>
<dbReference type="Pfam" id="PF00395">
    <property type="entry name" value="SLH"/>
    <property type="match status" value="3"/>
</dbReference>
<dbReference type="InterPro" id="IPR001119">
    <property type="entry name" value="SLH_dom"/>
</dbReference>
<keyword evidence="3" id="KW-1185">Reference proteome</keyword>
<dbReference type="RefSeq" id="WP_268598709.1">
    <property type="nucleotide sequence ID" value="NZ_JAMDNP010000015.1"/>
</dbReference>
<dbReference type="InterPro" id="IPR051465">
    <property type="entry name" value="Cell_Envelope_Struct_Comp"/>
</dbReference>
<reference evidence="2 3" key="1">
    <citation type="submission" date="2022-05" db="EMBL/GenBank/DDBJ databases">
        <title>Genome Sequencing of Bee-Associated Microbes.</title>
        <authorList>
            <person name="Dunlap C."/>
        </authorList>
    </citation>
    <scope>NUCLEOTIDE SEQUENCE [LARGE SCALE GENOMIC DNA]</scope>
    <source>
        <strain evidence="2 3">NRRL B-04010</strain>
    </source>
</reference>
<dbReference type="PANTHER" id="PTHR43308">
    <property type="entry name" value="OUTER MEMBRANE PROTEIN ALPHA-RELATED"/>
    <property type="match status" value="1"/>
</dbReference>
<evidence type="ECO:0000313" key="3">
    <source>
        <dbReference type="Proteomes" id="UP001527181"/>
    </source>
</evidence>
<evidence type="ECO:0000259" key="1">
    <source>
        <dbReference type="PROSITE" id="PS51272"/>
    </source>
</evidence>
<dbReference type="Proteomes" id="UP001527181">
    <property type="component" value="Unassembled WGS sequence"/>
</dbReference>
<dbReference type="PANTHER" id="PTHR43308:SF5">
    <property type="entry name" value="S-LAYER PROTEIN _ PEPTIDOGLYCAN ENDO-BETA-N-ACETYLGLUCOSAMINIDASE"/>
    <property type="match status" value="1"/>
</dbReference>
<comment type="caution">
    <text evidence="2">The sequence shown here is derived from an EMBL/GenBank/DDBJ whole genome shotgun (WGS) entry which is preliminary data.</text>
</comment>
<feature type="domain" description="SLH" evidence="1">
    <location>
        <begin position="158"/>
        <end position="221"/>
    </location>
</feature>
<dbReference type="PROSITE" id="PS51272">
    <property type="entry name" value="SLH"/>
    <property type="match status" value="2"/>
</dbReference>
<organism evidence="2 3">
    <name type="scientific">Paenibacillus alvei</name>
    <name type="common">Bacillus alvei</name>
    <dbReference type="NCBI Taxonomy" id="44250"/>
    <lineage>
        <taxon>Bacteria</taxon>
        <taxon>Bacillati</taxon>
        <taxon>Bacillota</taxon>
        <taxon>Bacilli</taxon>
        <taxon>Bacillales</taxon>
        <taxon>Paenibacillaceae</taxon>
        <taxon>Paenibacillus</taxon>
    </lineage>
</organism>